<dbReference type="InterPro" id="IPR013087">
    <property type="entry name" value="Znf_C2H2_type"/>
</dbReference>
<dbReference type="Pfam" id="PF00096">
    <property type="entry name" value="zf-C2H2"/>
    <property type="match status" value="3"/>
</dbReference>
<dbReference type="FunFam" id="3.30.160.60:FF:000130">
    <property type="entry name" value="Spalt-like transcription factor 4"/>
    <property type="match status" value="1"/>
</dbReference>
<dbReference type="OrthoDB" id="427030at2759"/>
<evidence type="ECO:0000259" key="11">
    <source>
        <dbReference type="PROSITE" id="PS50157"/>
    </source>
</evidence>
<evidence type="ECO:0000256" key="3">
    <source>
        <dbReference type="ARBA" id="ARBA00022737"/>
    </source>
</evidence>
<dbReference type="FunFam" id="3.30.160.60:FF:000125">
    <property type="entry name" value="Putative zinc finger protein 143"/>
    <property type="match status" value="1"/>
</dbReference>
<keyword evidence="2" id="KW-0479">Metal-binding</keyword>
<protein>
    <recommendedName>
        <fullName evidence="11">C2H2-type domain-containing protein</fullName>
    </recommendedName>
</protein>
<evidence type="ECO:0000256" key="2">
    <source>
        <dbReference type="ARBA" id="ARBA00022723"/>
    </source>
</evidence>
<keyword evidence="6" id="KW-0805">Transcription regulation</keyword>
<evidence type="ECO:0000256" key="9">
    <source>
        <dbReference type="PROSITE-ProRule" id="PRU00042"/>
    </source>
</evidence>
<dbReference type="PROSITE" id="PS50157">
    <property type="entry name" value="ZINC_FINGER_C2H2_2"/>
    <property type="match status" value="4"/>
</dbReference>
<reference evidence="12" key="1">
    <citation type="submission" date="2020-01" db="EMBL/GenBank/DDBJ databases">
        <title>Identification and distribution of gene clusters putatively required for synthesis of sphingolipid metabolism inhibitors in phylogenetically diverse species of the filamentous fungus Fusarium.</title>
        <authorList>
            <person name="Kim H.-S."/>
            <person name="Busman M."/>
            <person name="Brown D.W."/>
            <person name="Divon H."/>
            <person name="Uhlig S."/>
            <person name="Proctor R.H."/>
        </authorList>
    </citation>
    <scope>NUCLEOTIDE SEQUENCE</scope>
    <source>
        <strain evidence="12">NRRL 53441</strain>
    </source>
</reference>
<evidence type="ECO:0000256" key="7">
    <source>
        <dbReference type="ARBA" id="ARBA00023163"/>
    </source>
</evidence>
<keyword evidence="4 9" id="KW-0863">Zinc-finger</keyword>
<feature type="region of interest" description="Disordered" evidence="10">
    <location>
        <begin position="382"/>
        <end position="414"/>
    </location>
</feature>
<keyword evidence="7" id="KW-0804">Transcription</keyword>
<dbReference type="SUPFAM" id="SSF57667">
    <property type="entry name" value="beta-beta-alpha zinc fingers"/>
    <property type="match status" value="2"/>
</dbReference>
<evidence type="ECO:0000256" key="4">
    <source>
        <dbReference type="ARBA" id="ARBA00022771"/>
    </source>
</evidence>
<feature type="region of interest" description="Disordered" evidence="10">
    <location>
        <begin position="82"/>
        <end position="167"/>
    </location>
</feature>
<dbReference type="PANTHER" id="PTHR23235">
    <property type="entry name" value="KRUEPPEL-LIKE TRANSCRIPTION FACTOR"/>
    <property type="match status" value="1"/>
</dbReference>
<dbReference type="Proteomes" id="UP000605986">
    <property type="component" value="Unassembled WGS sequence"/>
</dbReference>
<sequence length="499" mass="55779">MALTTQSSGAPNWGRWPQQLPGDYAMMESPHMVTFDSRTNTTGSLQRPVMAPYMVQAPYSSGPVNTLAGPHYQVHNPYQFGGYQGPPTPPHHSTPFKMEHNDRRSLGHDNGHGRVPSYPRETKYVYAEQAPSPARSDSQASTVRSTGTNPTLGSKTITSNETLNPNDHINFETEVDELMKAIQRKADMQVDAVQQPLTPGMSPVSDASLESQGTPVPMDTKTARKRYRCDGPNCQKSFTQKTHLDIHRRTHTGIKPYVCDFPGCDLTFSQLGNLKTHRRRHTGERPFSCDKCDRHFAQRGNLRAHLQTHQGLKPFICILDDCNKTFSQLGNMKTHQNNFHKKTLKTLTMRFAQIISSGEDVPEADRELFEYFATHYKNSNKGIKGRGKARTVAECKPKASQSPPANTMTSIPQYPLPQIASTPQAPSTPHGLPMSGSLASYSMSRGQTHTINHMPRESHAGGYAVYDMQGQHHIQPPNHNGMMYETGNAREMSYNERMY</sequence>
<evidence type="ECO:0000256" key="6">
    <source>
        <dbReference type="ARBA" id="ARBA00023015"/>
    </source>
</evidence>
<feature type="domain" description="C2H2-type" evidence="11">
    <location>
        <begin position="315"/>
        <end position="340"/>
    </location>
</feature>
<dbReference type="GO" id="GO:0000981">
    <property type="term" value="F:DNA-binding transcription factor activity, RNA polymerase II-specific"/>
    <property type="evidence" value="ECO:0007669"/>
    <property type="project" value="UniProtKB-ARBA"/>
</dbReference>
<dbReference type="PROSITE" id="PS00028">
    <property type="entry name" value="ZINC_FINGER_C2H2_1"/>
    <property type="match status" value="4"/>
</dbReference>
<dbReference type="GO" id="GO:0005634">
    <property type="term" value="C:nucleus"/>
    <property type="evidence" value="ECO:0007669"/>
    <property type="project" value="UniProtKB-SubCell"/>
</dbReference>
<keyword evidence="13" id="KW-1185">Reference proteome</keyword>
<comment type="caution">
    <text evidence="12">The sequence shown here is derived from an EMBL/GenBank/DDBJ whole genome shotgun (WGS) entry which is preliminary data.</text>
</comment>
<feature type="domain" description="C2H2-type" evidence="11">
    <location>
        <begin position="287"/>
        <end position="314"/>
    </location>
</feature>
<name>A0A8H4P9C5_9HYPO</name>
<dbReference type="EMBL" id="JAADJG010000178">
    <property type="protein sequence ID" value="KAF4452672.1"/>
    <property type="molecule type" value="Genomic_DNA"/>
</dbReference>
<organism evidence="12 13">
    <name type="scientific">Fusarium austroafricanum</name>
    <dbReference type="NCBI Taxonomy" id="2364996"/>
    <lineage>
        <taxon>Eukaryota</taxon>
        <taxon>Fungi</taxon>
        <taxon>Dikarya</taxon>
        <taxon>Ascomycota</taxon>
        <taxon>Pezizomycotina</taxon>
        <taxon>Sordariomycetes</taxon>
        <taxon>Hypocreomycetidae</taxon>
        <taxon>Hypocreales</taxon>
        <taxon>Nectriaceae</taxon>
        <taxon>Fusarium</taxon>
        <taxon>Fusarium concolor species complex</taxon>
    </lineage>
</organism>
<evidence type="ECO:0000256" key="1">
    <source>
        <dbReference type="ARBA" id="ARBA00004123"/>
    </source>
</evidence>
<dbReference type="PANTHER" id="PTHR23235:SF120">
    <property type="entry name" value="KRUPPEL-LIKE FACTOR 15"/>
    <property type="match status" value="1"/>
</dbReference>
<keyword evidence="5" id="KW-0862">Zinc</keyword>
<proteinExistence type="predicted"/>
<feature type="compositionally biased region" description="Polar residues" evidence="10">
    <location>
        <begin position="135"/>
        <end position="167"/>
    </location>
</feature>
<dbReference type="GO" id="GO:0000978">
    <property type="term" value="F:RNA polymerase II cis-regulatory region sequence-specific DNA binding"/>
    <property type="evidence" value="ECO:0007669"/>
    <property type="project" value="TreeGrafter"/>
</dbReference>
<feature type="compositionally biased region" description="Basic and acidic residues" evidence="10">
    <location>
        <begin position="97"/>
        <end position="112"/>
    </location>
</feature>
<keyword evidence="8" id="KW-0539">Nucleus</keyword>
<dbReference type="FunFam" id="3.30.160.60:FF:002157">
    <property type="entry name" value="Transcription factor"/>
    <property type="match status" value="1"/>
</dbReference>
<feature type="domain" description="C2H2-type" evidence="11">
    <location>
        <begin position="227"/>
        <end position="256"/>
    </location>
</feature>
<comment type="subcellular location">
    <subcellularLocation>
        <location evidence="1">Nucleus</location>
    </subcellularLocation>
</comment>
<keyword evidence="3" id="KW-0677">Repeat</keyword>
<evidence type="ECO:0000313" key="12">
    <source>
        <dbReference type="EMBL" id="KAF4452672.1"/>
    </source>
</evidence>
<dbReference type="GO" id="GO:0008270">
    <property type="term" value="F:zinc ion binding"/>
    <property type="evidence" value="ECO:0007669"/>
    <property type="project" value="UniProtKB-KW"/>
</dbReference>
<feature type="compositionally biased region" description="Polar residues" evidence="10">
    <location>
        <begin position="399"/>
        <end position="412"/>
    </location>
</feature>
<dbReference type="SMART" id="SM00355">
    <property type="entry name" value="ZnF_C2H2"/>
    <property type="match status" value="4"/>
</dbReference>
<dbReference type="FunFam" id="3.30.160.60:FF:000072">
    <property type="entry name" value="zinc finger protein 143 isoform X1"/>
    <property type="match status" value="1"/>
</dbReference>
<evidence type="ECO:0000256" key="8">
    <source>
        <dbReference type="ARBA" id="ARBA00023242"/>
    </source>
</evidence>
<evidence type="ECO:0000256" key="10">
    <source>
        <dbReference type="SAM" id="MobiDB-lite"/>
    </source>
</evidence>
<dbReference type="Gene3D" id="3.30.160.60">
    <property type="entry name" value="Classic Zinc Finger"/>
    <property type="match status" value="4"/>
</dbReference>
<gene>
    <name evidence="12" type="ORF">F53441_4540</name>
</gene>
<dbReference type="InterPro" id="IPR036236">
    <property type="entry name" value="Znf_C2H2_sf"/>
</dbReference>
<accession>A0A8H4P9C5</accession>
<evidence type="ECO:0000256" key="5">
    <source>
        <dbReference type="ARBA" id="ARBA00022833"/>
    </source>
</evidence>
<feature type="domain" description="C2H2-type" evidence="11">
    <location>
        <begin position="257"/>
        <end position="286"/>
    </location>
</feature>
<evidence type="ECO:0000313" key="13">
    <source>
        <dbReference type="Proteomes" id="UP000605986"/>
    </source>
</evidence>
<dbReference type="AlphaFoldDB" id="A0A8H4P9C5"/>